<keyword evidence="1" id="KW-0472">Membrane</keyword>
<dbReference type="Proteomes" id="UP000514720">
    <property type="component" value="Chromosome"/>
</dbReference>
<dbReference type="GO" id="GO:0004143">
    <property type="term" value="F:ATP-dependent diacylglycerol kinase activity"/>
    <property type="evidence" value="ECO:0007669"/>
    <property type="project" value="InterPro"/>
</dbReference>
<keyword evidence="1" id="KW-1133">Transmembrane helix</keyword>
<dbReference type="EMBL" id="CP048914">
    <property type="protein sequence ID" value="QMS85480.1"/>
    <property type="molecule type" value="Genomic_DNA"/>
</dbReference>
<proteinExistence type="predicted"/>
<name>A0A7L7KRM4_9MOLU</name>
<organism evidence="2 3">
    <name type="scientific">Candidatus Xianfuyuplasma coldseepsis</name>
    <dbReference type="NCBI Taxonomy" id="2782163"/>
    <lineage>
        <taxon>Bacteria</taxon>
        <taxon>Bacillati</taxon>
        <taxon>Mycoplasmatota</taxon>
        <taxon>Mollicutes</taxon>
        <taxon>Candidatus Izemoplasmatales</taxon>
        <taxon>Candidatus Izemoplasmataceae</taxon>
        <taxon>Candidatus Xianfuyuplasma</taxon>
    </lineage>
</organism>
<dbReference type="RefSeq" id="WP_258877276.1">
    <property type="nucleotide sequence ID" value="NZ_CP048914.1"/>
</dbReference>
<dbReference type="AlphaFoldDB" id="A0A7L7KRM4"/>
<feature type="transmembrane region" description="Helical" evidence="1">
    <location>
        <begin position="154"/>
        <end position="181"/>
    </location>
</feature>
<dbReference type="PANTHER" id="PTHR31303:SF1">
    <property type="entry name" value="CTP-DEPENDENT DIACYLGLYCEROL KINASE 1"/>
    <property type="match status" value="1"/>
</dbReference>
<feature type="transmembrane region" description="Helical" evidence="1">
    <location>
        <begin position="42"/>
        <end position="69"/>
    </location>
</feature>
<protein>
    <recommendedName>
        <fullName evidence="4">Dolichol kinase</fullName>
    </recommendedName>
</protein>
<dbReference type="PANTHER" id="PTHR31303">
    <property type="entry name" value="CTP-DEPENDENT DIACYLGLYCEROL KINASE 1"/>
    <property type="match status" value="1"/>
</dbReference>
<evidence type="ECO:0008006" key="4">
    <source>
        <dbReference type="Google" id="ProtNLM"/>
    </source>
</evidence>
<accession>A0A7L7KRM4</accession>
<gene>
    <name evidence="2" type="ORF">G4Z02_06905</name>
</gene>
<dbReference type="KEGG" id="xcl:G4Z02_06905"/>
<dbReference type="InterPro" id="IPR037997">
    <property type="entry name" value="Dgk1-like"/>
</dbReference>
<evidence type="ECO:0000313" key="2">
    <source>
        <dbReference type="EMBL" id="QMS85480.1"/>
    </source>
</evidence>
<keyword evidence="3" id="KW-1185">Reference proteome</keyword>
<keyword evidence="1" id="KW-0812">Transmembrane</keyword>
<evidence type="ECO:0000313" key="3">
    <source>
        <dbReference type="Proteomes" id="UP000514720"/>
    </source>
</evidence>
<feature type="transmembrane region" description="Helical" evidence="1">
    <location>
        <begin position="114"/>
        <end position="134"/>
    </location>
</feature>
<sequence>MALLYSYGFVFAVIGVSALLGKVGLLSDEGSRKFIHIGVGNWIILAYMLFDNLLIALIGPASFIVLNYLSYRYHWIAAMERQDDTRNSLGTVYYAISLFVVVFLDYLIEGAWAYSLLPILVMAYGDGLSAIVGLKFSSKQLINHKSVYGTMTMFVVTLIIGFILLSTVWMVVIVAVVATLVELFSPRGYDNLSVPLVLYIVMLLL</sequence>
<evidence type="ECO:0000256" key="1">
    <source>
        <dbReference type="SAM" id="Phobius"/>
    </source>
</evidence>
<feature type="transmembrane region" description="Helical" evidence="1">
    <location>
        <begin position="90"/>
        <end position="108"/>
    </location>
</feature>
<reference evidence="2 3" key="1">
    <citation type="submission" date="2020-02" db="EMBL/GenBank/DDBJ databases">
        <authorList>
            <person name="Zheng R.K."/>
            <person name="Sun C.M."/>
        </authorList>
    </citation>
    <scope>NUCLEOTIDE SEQUENCE [LARGE SCALE GENOMIC DNA]</scope>
    <source>
        <strain evidence="3">zrk13</strain>
    </source>
</reference>